<dbReference type="PROSITE" id="PS51186">
    <property type="entry name" value="GNAT"/>
    <property type="match status" value="1"/>
</dbReference>
<dbReference type="InterPro" id="IPR050832">
    <property type="entry name" value="Bact_Acetyltransf"/>
</dbReference>
<proteinExistence type="predicted"/>
<dbReference type="InterPro" id="IPR016181">
    <property type="entry name" value="Acyl_CoA_acyltransferase"/>
</dbReference>
<accession>A0ABW3QW43</accession>
<dbReference type="Proteomes" id="UP001597168">
    <property type="component" value="Unassembled WGS sequence"/>
</dbReference>
<organism evidence="4 5">
    <name type="scientific">Saccharothrix hoggarensis</name>
    <dbReference type="NCBI Taxonomy" id="913853"/>
    <lineage>
        <taxon>Bacteria</taxon>
        <taxon>Bacillati</taxon>
        <taxon>Actinomycetota</taxon>
        <taxon>Actinomycetes</taxon>
        <taxon>Pseudonocardiales</taxon>
        <taxon>Pseudonocardiaceae</taxon>
        <taxon>Saccharothrix</taxon>
    </lineage>
</organism>
<name>A0ABW3QW43_9PSEU</name>
<dbReference type="PANTHER" id="PTHR43877:SF2">
    <property type="entry name" value="AMINOALKYLPHOSPHONATE N-ACETYLTRANSFERASE-RELATED"/>
    <property type="match status" value="1"/>
</dbReference>
<feature type="domain" description="N-acetyltransferase" evidence="3">
    <location>
        <begin position="18"/>
        <end position="155"/>
    </location>
</feature>
<dbReference type="Pfam" id="PF00583">
    <property type="entry name" value="Acetyltransf_1"/>
    <property type="match status" value="1"/>
</dbReference>
<dbReference type="PANTHER" id="PTHR43877">
    <property type="entry name" value="AMINOALKYLPHOSPHONATE N-ACETYLTRANSFERASE-RELATED-RELATED"/>
    <property type="match status" value="1"/>
</dbReference>
<keyword evidence="1 4" id="KW-0808">Transferase</keyword>
<dbReference type="InterPro" id="IPR000182">
    <property type="entry name" value="GNAT_dom"/>
</dbReference>
<evidence type="ECO:0000256" key="1">
    <source>
        <dbReference type="ARBA" id="ARBA00022679"/>
    </source>
</evidence>
<keyword evidence="5" id="KW-1185">Reference proteome</keyword>
<dbReference type="Gene3D" id="3.40.630.30">
    <property type="match status" value="1"/>
</dbReference>
<evidence type="ECO:0000259" key="3">
    <source>
        <dbReference type="PROSITE" id="PS51186"/>
    </source>
</evidence>
<dbReference type="GO" id="GO:0016746">
    <property type="term" value="F:acyltransferase activity"/>
    <property type="evidence" value="ECO:0007669"/>
    <property type="project" value="UniProtKB-KW"/>
</dbReference>
<sequence length="155" mass="16998">MTSWTVQPEPVDSPTAVAVIRTYLADIIARYYGRPATPEEIDQAISDDPTDDLAAFFVGRRDGVVRGCVGFRMVGAETAELKRMFVDPEARGTGGGAALLAAAERAAVSFGAASVRLDTRADLVEARALYARHGYREVSPFNDDRYADHWFEKRL</sequence>
<gene>
    <name evidence="4" type="ORF">ACFQ3T_18180</name>
</gene>
<keyword evidence="2 4" id="KW-0012">Acyltransferase</keyword>
<dbReference type="EC" id="2.3.1.-" evidence="4"/>
<dbReference type="SUPFAM" id="SSF55729">
    <property type="entry name" value="Acyl-CoA N-acyltransferases (Nat)"/>
    <property type="match status" value="1"/>
</dbReference>
<reference evidence="5" key="1">
    <citation type="journal article" date="2019" name="Int. J. Syst. Evol. Microbiol.">
        <title>The Global Catalogue of Microorganisms (GCM) 10K type strain sequencing project: providing services to taxonomists for standard genome sequencing and annotation.</title>
        <authorList>
            <consortium name="The Broad Institute Genomics Platform"/>
            <consortium name="The Broad Institute Genome Sequencing Center for Infectious Disease"/>
            <person name="Wu L."/>
            <person name="Ma J."/>
        </authorList>
    </citation>
    <scope>NUCLEOTIDE SEQUENCE [LARGE SCALE GENOMIC DNA]</scope>
    <source>
        <strain evidence="5">CCUG 60214</strain>
    </source>
</reference>
<dbReference type="RefSeq" id="WP_380724477.1">
    <property type="nucleotide sequence ID" value="NZ_JBHTLK010000089.1"/>
</dbReference>
<evidence type="ECO:0000256" key="2">
    <source>
        <dbReference type="ARBA" id="ARBA00023315"/>
    </source>
</evidence>
<evidence type="ECO:0000313" key="4">
    <source>
        <dbReference type="EMBL" id="MFD1149063.1"/>
    </source>
</evidence>
<dbReference type="EMBL" id="JBHTLK010000089">
    <property type="protein sequence ID" value="MFD1149063.1"/>
    <property type="molecule type" value="Genomic_DNA"/>
</dbReference>
<protein>
    <submittedName>
        <fullName evidence="4">GNAT family N-acetyltransferase</fullName>
        <ecNumber evidence="4">2.3.1.-</ecNumber>
    </submittedName>
</protein>
<comment type="caution">
    <text evidence="4">The sequence shown here is derived from an EMBL/GenBank/DDBJ whole genome shotgun (WGS) entry which is preliminary data.</text>
</comment>
<evidence type="ECO:0000313" key="5">
    <source>
        <dbReference type="Proteomes" id="UP001597168"/>
    </source>
</evidence>